<feature type="signal peptide" evidence="1">
    <location>
        <begin position="1"/>
        <end position="28"/>
    </location>
</feature>
<sequence length="299" mass="31905">MFTRRKLLTMTIATTAIGAIAPASLLRAAGSTLAWKHFPAGPNGFFRAPVLVSGPAEALLIDGGFTYPDGNALAEAIKATGKTLTTIYISQSDPDYYFSLKPVREAFPDARVIAASETLAAIKANVEKKLDTWGPQLKENGPQTLSDVVFPEAFDGKTLSVDNETVEIVAAEGLANRRYLWVPSLQAVFGGLMIFSGVHVWTADTPTKEERAAWIANLDAIAARKPAVVVPGHMVPEATTDISAIEHTKSYLLAFEEELAKAKDAASLKAAMEARFPNLGMGVALDIGSKVATGEMKWG</sequence>
<feature type="chain" id="PRO_5016917385" evidence="1">
    <location>
        <begin position="29"/>
        <end position="299"/>
    </location>
</feature>
<proteinExistence type="predicted"/>
<comment type="caution">
    <text evidence="3">The sequence shown here is derived from an EMBL/GenBank/DDBJ whole genome shotgun (WGS) entry which is preliminary data.</text>
</comment>
<protein>
    <submittedName>
        <fullName evidence="3">MBL fold metallo-hydrolase</fullName>
    </submittedName>
</protein>
<organism evidence="3 4">
    <name type="scientific">Phyllobacterium salinisoli</name>
    <dbReference type="NCBI Taxonomy" id="1899321"/>
    <lineage>
        <taxon>Bacteria</taxon>
        <taxon>Pseudomonadati</taxon>
        <taxon>Pseudomonadota</taxon>
        <taxon>Alphaproteobacteria</taxon>
        <taxon>Hyphomicrobiales</taxon>
        <taxon>Phyllobacteriaceae</taxon>
        <taxon>Phyllobacterium</taxon>
    </lineage>
</organism>
<dbReference type="Proteomes" id="UP000253420">
    <property type="component" value="Unassembled WGS sequence"/>
</dbReference>
<dbReference type="Gene3D" id="3.60.15.10">
    <property type="entry name" value="Ribonuclease Z/Hydroxyacylglutathione hydrolase-like"/>
    <property type="match status" value="1"/>
</dbReference>
<keyword evidence="4" id="KW-1185">Reference proteome</keyword>
<dbReference type="InterPro" id="IPR001279">
    <property type="entry name" value="Metallo-B-lactamas"/>
</dbReference>
<dbReference type="SMART" id="SM00849">
    <property type="entry name" value="Lactamase_B"/>
    <property type="match status" value="1"/>
</dbReference>
<evidence type="ECO:0000313" key="4">
    <source>
        <dbReference type="Proteomes" id="UP000253420"/>
    </source>
</evidence>
<evidence type="ECO:0000256" key="1">
    <source>
        <dbReference type="SAM" id="SignalP"/>
    </source>
</evidence>
<keyword evidence="3" id="KW-0378">Hydrolase</keyword>
<dbReference type="PANTHER" id="PTHR42951:SF14">
    <property type="entry name" value="METALLO-BETA-LACTAMASE SUPERFAMILY PROTEIN"/>
    <property type="match status" value="1"/>
</dbReference>
<dbReference type="RefSeq" id="WP_114442176.1">
    <property type="nucleotide sequence ID" value="NZ_QOZG01000009.1"/>
</dbReference>
<dbReference type="Pfam" id="PF00753">
    <property type="entry name" value="Lactamase_B"/>
    <property type="match status" value="1"/>
</dbReference>
<dbReference type="CDD" id="cd07739">
    <property type="entry name" value="metallo-hydrolase-like_MBL-fold"/>
    <property type="match status" value="1"/>
</dbReference>
<evidence type="ECO:0000313" key="3">
    <source>
        <dbReference type="EMBL" id="RCS22181.1"/>
    </source>
</evidence>
<name>A0A368JZ00_9HYPH</name>
<dbReference type="PANTHER" id="PTHR42951">
    <property type="entry name" value="METALLO-BETA-LACTAMASE DOMAIN-CONTAINING"/>
    <property type="match status" value="1"/>
</dbReference>
<dbReference type="AlphaFoldDB" id="A0A368JZ00"/>
<dbReference type="SUPFAM" id="SSF56281">
    <property type="entry name" value="Metallo-hydrolase/oxidoreductase"/>
    <property type="match status" value="1"/>
</dbReference>
<accession>A0A368JZ00</accession>
<dbReference type="EMBL" id="QOZG01000009">
    <property type="protein sequence ID" value="RCS22181.1"/>
    <property type="molecule type" value="Genomic_DNA"/>
</dbReference>
<keyword evidence="1" id="KW-0732">Signal</keyword>
<dbReference type="InterPro" id="IPR050855">
    <property type="entry name" value="NDM-1-like"/>
</dbReference>
<dbReference type="GO" id="GO:0016787">
    <property type="term" value="F:hydrolase activity"/>
    <property type="evidence" value="ECO:0007669"/>
    <property type="project" value="UniProtKB-KW"/>
</dbReference>
<reference evidence="3 4" key="1">
    <citation type="submission" date="2018-07" db="EMBL/GenBank/DDBJ databases">
        <title>The draft genome of Phyllobacterium salinisoli.</title>
        <authorList>
            <person name="Liu L."/>
            <person name="Li L."/>
            <person name="Zhang X."/>
            <person name="Liang L."/>
        </authorList>
    </citation>
    <scope>NUCLEOTIDE SEQUENCE [LARGE SCALE GENOMIC DNA]</scope>
    <source>
        <strain evidence="3 4">LLAN61</strain>
    </source>
</reference>
<gene>
    <name evidence="3" type="ORF">DUT91_19485</name>
</gene>
<dbReference type="InterPro" id="IPR036866">
    <property type="entry name" value="RibonucZ/Hydroxyglut_hydro"/>
</dbReference>
<evidence type="ECO:0000259" key="2">
    <source>
        <dbReference type="SMART" id="SM00849"/>
    </source>
</evidence>
<feature type="domain" description="Metallo-beta-lactamase" evidence="2">
    <location>
        <begin position="46"/>
        <end position="233"/>
    </location>
</feature>
<dbReference type="OrthoDB" id="8441428at2"/>